<gene>
    <name evidence="3" type="primary">het-6-7</name>
    <name evidence="3" type="ORF">CTRI78_v002759</name>
</gene>
<feature type="compositionally biased region" description="Basic and acidic residues" evidence="1">
    <location>
        <begin position="207"/>
        <end position="223"/>
    </location>
</feature>
<comment type="caution">
    <text evidence="3">The sequence shown here is derived from an EMBL/GenBank/DDBJ whole genome shotgun (WGS) entry which is preliminary data.</text>
</comment>
<evidence type="ECO:0000256" key="1">
    <source>
        <dbReference type="SAM" id="MobiDB-lite"/>
    </source>
</evidence>
<dbReference type="Pfam" id="PF26639">
    <property type="entry name" value="Het-6_barrel"/>
    <property type="match status" value="1"/>
</dbReference>
<organism evidence="3 4">
    <name type="scientific">Colletotrichum trifolii</name>
    <dbReference type="NCBI Taxonomy" id="5466"/>
    <lineage>
        <taxon>Eukaryota</taxon>
        <taxon>Fungi</taxon>
        <taxon>Dikarya</taxon>
        <taxon>Ascomycota</taxon>
        <taxon>Pezizomycotina</taxon>
        <taxon>Sordariomycetes</taxon>
        <taxon>Hypocreomycetidae</taxon>
        <taxon>Glomerellales</taxon>
        <taxon>Glomerellaceae</taxon>
        <taxon>Colletotrichum</taxon>
        <taxon>Colletotrichum orbiculare species complex</taxon>
    </lineage>
</organism>
<evidence type="ECO:0000259" key="2">
    <source>
        <dbReference type="Pfam" id="PF06985"/>
    </source>
</evidence>
<name>A0A4R8RKU3_COLTR</name>
<dbReference type="InterPro" id="IPR010730">
    <property type="entry name" value="HET"/>
</dbReference>
<dbReference type="STRING" id="5466.A0A4R8RKU3"/>
<feature type="domain" description="Heterokaryon incompatibility" evidence="2">
    <location>
        <begin position="98"/>
        <end position="274"/>
    </location>
</feature>
<dbReference type="EMBL" id="RYZW01000016">
    <property type="protein sequence ID" value="TDZ67522.1"/>
    <property type="molecule type" value="Genomic_DNA"/>
</dbReference>
<evidence type="ECO:0000313" key="3">
    <source>
        <dbReference type="EMBL" id="TDZ67522.1"/>
    </source>
</evidence>
<accession>A0A4R8RKU3</accession>
<evidence type="ECO:0000313" key="4">
    <source>
        <dbReference type="Proteomes" id="UP000295703"/>
    </source>
</evidence>
<feature type="region of interest" description="Disordered" evidence="1">
    <location>
        <begin position="207"/>
        <end position="231"/>
    </location>
</feature>
<dbReference type="Pfam" id="PF06985">
    <property type="entry name" value="HET"/>
    <property type="match status" value="1"/>
</dbReference>
<dbReference type="PANTHER" id="PTHR24148">
    <property type="entry name" value="ANKYRIN REPEAT DOMAIN-CONTAINING PROTEIN 39 HOMOLOG-RELATED"/>
    <property type="match status" value="1"/>
</dbReference>
<dbReference type="Proteomes" id="UP000295703">
    <property type="component" value="Unassembled WGS sequence"/>
</dbReference>
<protein>
    <submittedName>
        <fullName evidence="3">Heterokaryon incompatibility protein 6, OR allele</fullName>
    </submittedName>
</protein>
<keyword evidence="4" id="KW-1185">Reference proteome</keyword>
<reference evidence="3 4" key="1">
    <citation type="submission" date="2018-12" db="EMBL/GenBank/DDBJ databases">
        <title>Genome sequence and assembly of Colletotrichum trifolii.</title>
        <authorList>
            <person name="Gan P."/>
            <person name="Shirasu K."/>
        </authorList>
    </citation>
    <scope>NUCLEOTIDE SEQUENCE [LARGE SCALE GENOMIC DNA]</scope>
    <source>
        <strain evidence="3 4">543-2</strain>
    </source>
</reference>
<proteinExistence type="predicted"/>
<dbReference type="PANTHER" id="PTHR24148:SF64">
    <property type="entry name" value="HETEROKARYON INCOMPATIBILITY DOMAIN-CONTAINING PROTEIN"/>
    <property type="match status" value="1"/>
</dbReference>
<dbReference type="InterPro" id="IPR052895">
    <property type="entry name" value="HetReg/Transcr_Mod"/>
</dbReference>
<dbReference type="AlphaFoldDB" id="A0A4R8RKU3"/>
<sequence length="707" mass="78402">MAFNPDFEYQPLTQPTDVRILLIARGQVEDDLCCWTIVSDLDADPDVNGTEPSIQDGVSFQTMTNMVTGEQRRFMLSIDMYFSEDEPPRLMTHPYQSYVALSYVWGDATDLEPITLDGQCFFVTQNLEAALRNLRHPSWGVRVWVDAVCINQADLAEKAAQIKMMGRIYQQAESVHAQVMLTQEHAANIKELQVSIMTAVMKHREVEEKADAEHAAKQQERAEAGAGAPEEEDRLEIYHGLEDYDLPPEDSHLWNSWRQLFASPYFTRMWILQEYTLAKTVTLALGREDMDVDLLNMCVFGLGSASSRNNVTYLGRGGDEALIARAVTGFLGAQRMADERARLHGIWGRYGPAKEPGFEPSRARLASLLSGIQVFTAGDARDKVFALLGLAEDAGEFLPLVNYEEPADAVFAKVARRMVEMGHLDNVLRQAANDIGPQEGRPSWVPNWAAKSPVPYTPISPKDFAAGGEGPPIASVSPDGSSLLVRGCIVDTIVSMSLSFTEEDMLERYDGMIREGVDPSLMPPRDRMRESSLPMFKEFMAEGVAFVISNGLKASELGDAMTLARKGWDPDSLAMARGFTMFMLSFQTLKDGVPVVSDRLDDVVDRVTRNGTPPHHEFPRRAGPACARRKFFITSRGHLGLGPQQVQWGDQVAVLNGCQIPFILRAKPQVAVVGDCYQLVGDSYVKSLMYGEGMGLDGVEEEEIKLV</sequence>